<dbReference type="GO" id="GO:0003677">
    <property type="term" value="F:DNA binding"/>
    <property type="evidence" value="ECO:0007669"/>
    <property type="project" value="UniProtKB-UniRule"/>
</dbReference>
<dbReference type="PANTHER" id="PTHR48112:SF22">
    <property type="entry name" value="MITOCHONDRIAL TRANSCRIPTION FACTOR A, ISOFORM B"/>
    <property type="match status" value="1"/>
</dbReference>
<comment type="caution">
    <text evidence="6">The sequence shown here is derived from an EMBL/GenBank/DDBJ whole genome shotgun (WGS) entry which is preliminary data.</text>
</comment>
<accession>A0AAV0AUS7</accession>
<dbReference type="InterPro" id="IPR036910">
    <property type="entry name" value="HMG_box_dom_sf"/>
</dbReference>
<evidence type="ECO:0000256" key="2">
    <source>
        <dbReference type="PROSITE-ProRule" id="PRU00267"/>
    </source>
</evidence>
<feature type="region of interest" description="Disordered" evidence="4">
    <location>
        <begin position="35"/>
        <end position="111"/>
    </location>
</feature>
<dbReference type="SUPFAM" id="SSF47095">
    <property type="entry name" value="HMG-box"/>
    <property type="match status" value="2"/>
</dbReference>
<name>A0AAV0AUS7_PHAPC</name>
<dbReference type="SMART" id="SM00398">
    <property type="entry name" value="HMG"/>
    <property type="match status" value="2"/>
</dbReference>
<dbReference type="InterPro" id="IPR050342">
    <property type="entry name" value="HMGB"/>
</dbReference>
<feature type="domain" description="HMG box" evidence="5">
    <location>
        <begin position="115"/>
        <end position="186"/>
    </location>
</feature>
<sequence length="317" mass="36219">MSQAKLSFKMVQPRLFLTVTSSRTRSTLKPRSFISVSSSHMQTSDSSFLKDSSSDLYSTSKSQAREKKLKDEDEGAMADDESSLLSPEKNVKKIKSKTAEKKSQKAKPAKKLVPPKRPMNIMQLVTQDVISEIKAREGRLTSEAAKGSFKIAAERHRSLSEAEKEEYIRRLEQKKQEYEVEMRSFLDSLTPEDYINQNEYVRRRKALGRPSRRRGIPRIDPNAPKRPLNGFLIFCADLRTNPSKFPDLNDFAQLSAGNASVTEGSKALASYWRKMSEESKQCYMLEAQRQSDLYKQAKLQYDAQSKDLTEKLKQLKV</sequence>
<feature type="domain" description="HMG box" evidence="5">
    <location>
        <begin position="224"/>
        <end position="302"/>
    </location>
</feature>
<dbReference type="PROSITE" id="PS50118">
    <property type="entry name" value="HMG_BOX_2"/>
    <property type="match status" value="2"/>
</dbReference>
<feature type="compositionally biased region" description="Acidic residues" evidence="4">
    <location>
        <begin position="72"/>
        <end position="82"/>
    </location>
</feature>
<feature type="DNA-binding region" description="HMG box" evidence="2">
    <location>
        <begin position="115"/>
        <end position="186"/>
    </location>
</feature>
<evidence type="ECO:0000313" key="7">
    <source>
        <dbReference type="Proteomes" id="UP001153365"/>
    </source>
</evidence>
<evidence type="ECO:0000256" key="4">
    <source>
        <dbReference type="SAM" id="MobiDB-lite"/>
    </source>
</evidence>
<evidence type="ECO:0000256" key="1">
    <source>
        <dbReference type="ARBA" id="ARBA00023125"/>
    </source>
</evidence>
<dbReference type="Gene3D" id="1.10.30.10">
    <property type="entry name" value="High mobility group box domain"/>
    <property type="match status" value="2"/>
</dbReference>
<evidence type="ECO:0000259" key="5">
    <source>
        <dbReference type="PROSITE" id="PS50118"/>
    </source>
</evidence>
<evidence type="ECO:0000313" key="6">
    <source>
        <dbReference type="EMBL" id="CAH7672171.1"/>
    </source>
</evidence>
<organism evidence="6 7">
    <name type="scientific">Phakopsora pachyrhizi</name>
    <name type="common">Asian soybean rust disease fungus</name>
    <dbReference type="NCBI Taxonomy" id="170000"/>
    <lineage>
        <taxon>Eukaryota</taxon>
        <taxon>Fungi</taxon>
        <taxon>Dikarya</taxon>
        <taxon>Basidiomycota</taxon>
        <taxon>Pucciniomycotina</taxon>
        <taxon>Pucciniomycetes</taxon>
        <taxon>Pucciniales</taxon>
        <taxon>Phakopsoraceae</taxon>
        <taxon>Phakopsora</taxon>
    </lineage>
</organism>
<dbReference type="GO" id="GO:0005634">
    <property type="term" value="C:nucleus"/>
    <property type="evidence" value="ECO:0007669"/>
    <property type="project" value="UniProtKB-UniRule"/>
</dbReference>
<dbReference type="Pfam" id="PF00505">
    <property type="entry name" value="HMG_box"/>
    <property type="match status" value="2"/>
</dbReference>
<dbReference type="AlphaFoldDB" id="A0AAV0AUS7"/>
<feature type="compositionally biased region" description="Low complexity" evidence="4">
    <location>
        <begin position="44"/>
        <end position="62"/>
    </location>
</feature>
<dbReference type="InterPro" id="IPR009071">
    <property type="entry name" value="HMG_box_dom"/>
</dbReference>
<dbReference type="Proteomes" id="UP001153365">
    <property type="component" value="Unassembled WGS sequence"/>
</dbReference>
<reference evidence="6" key="1">
    <citation type="submission" date="2022-06" db="EMBL/GenBank/DDBJ databases">
        <authorList>
            <consortium name="SYNGENTA / RWTH Aachen University"/>
        </authorList>
    </citation>
    <scope>NUCLEOTIDE SEQUENCE</scope>
</reference>
<keyword evidence="7" id="KW-1185">Reference proteome</keyword>
<gene>
    <name evidence="6" type="ORF">PPACK8108_LOCUS6974</name>
</gene>
<keyword evidence="1 2" id="KW-0238">DNA-binding</keyword>
<proteinExistence type="predicted"/>
<evidence type="ECO:0000256" key="3">
    <source>
        <dbReference type="SAM" id="Coils"/>
    </source>
</evidence>
<feature type="DNA-binding region" description="HMG box" evidence="2">
    <location>
        <begin position="224"/>
        <end position="302"/>
    </location>
</feature>
<protein>
    <submittedName>
        <fullName evidence="6">Expressed protein</fullName>
    </submittedName>
</protein>
<dbReference type="EMBL" id="CALTRL010001347">
    <property type="protein sequence ID" value="CAH7672171.1"/>
    <property type="molecule type" value="Genomic_DNA"/>
</dbReference>
<dbReference type="PANTHER" id="PTHR48112">
    <property type="entry name" value="HIGH MOBILITY GROUP PROTEIN DSP1"/>
    <property type="match status" value="1"/>
</dbReference>
<feature type="coiled-coil region" evidence="3">
    <location>
        <begin position="157"/>
        <end position="188"/>
    </location>
</feature>
<keyword evidence="2" id="KW-0539">Nucleus</keyword>
<keyword evidence="3" id="KW-0175">Coiled coil</keyword>